<comment type="caution">
    <text evidence="2">The sequence shown here is derived from an EMBL/GenBank/DDBJ whole genome shotgun (WGS) entry which is preliminary data.</text>
</comment>
<organism evidence="2 3">
    <name type="scientific">Paratrimastix pyriformis</name>
    <dbReference type="NCBI Taxonomy" id="342808"/>
    <lineage>
        <taxon>Eukaryota</taxon>
        <taxon>Metamonada</taxon>
        <taxon>Preaxostyla</taxon>
        <taxon>Paratrimastigidae</taxon>
        <taxon>Paratrimastix</taxon>
    </lineage>
</organism>
<feature type="region of interest" description="Disordered" evidence="1">
    <location>
        <begin position="18"/>
        <end position="70"/>
    </location>
</feature>
<keyword evidence="3" id="KW-1185">Reference proteome</keyword>
<evidence type="ECO:0008006" key="4">
    <source>
        <dbReference type="Google" id="ProtNLM"/>
    </source>
</evidence>
<feature type="compositionally biased region" description="Polar residues" evidence="1">
    <location>
        <begin position="223"/>
        <end position="232"/>
    </location>
</feature>
<reference evidence="2" key="1">
    <citation type="journal article" date="2022" name="bioRxiv">
        <title>Genomics of Preaxostyla Flagellates Illuminates Evolutionary Transitions and the Path Towards Mitochondrial Loss.</title>
        <authorList>
            <person name="Novak L.V.F."/>
            <person name="Treitli S.C."/>
            <person name="Pyrih J."/>
            <person name="Halakuc P."/>
            <person name="Pipaliya S.V."/>
            <person name="Vacek V."/>
            <person name="Brzon O."/>
            <person name="Soukal P."/>
            <person name="Eme L."/>
            <person name="Dacks J.B."/>
            <person name="Karnkowska A."/>
            <person name="Elias M."/>
            <person name="Hampl V."/>
        </authorList>
    </citation>
    <scope>NUCLEOTIDE SEQUENCE</scope>
    <source>
        <strain evidence="2">RCP-MX</strain>
    </source>
</reference>
<evidence type="ECO:0000256" key="1">
    <source>
        <dbReference type="SAM" id="MobiDB-lite"/>
    </source>
</evidence>
<feature type="compositionally biased region" description="Polar residues" evidence="1">
    <location>
        <begin position="490"/>
        <end position="505"/>
    </location>
</feature>
<feature type="region of interest" description="Disordered" evidence="1">
    <location>
        <begin position="486"/>
        <end position="556"/>
    </location>
</feature>
<evidence type="ECO:0000313" key="2">
    <source>
        <dbReference type="EMBL" id="KAJ4454600.1"/>
    </source>
</evidence>
<feature type="compositionally biased region" description="Pro residues" evidence="1">
    <location>
        <begin position="189"/>
        <end position="202"/>
    </location>
</feature>
<dbReference type="Proteomes" id="UP001141327">
    <property type="component" value="Unassembled WGS sequence"/>
</dbReference>
<sequence>MTRWWALLGRPSFEGLYARQDPDRSMHSASQGIGQSESGAFECTQPKRGRLSPSKFSSSPETASPRNTATMTSTVALPLQVTTRAATVEKIATFPLPTEFVLEAATPFLLTLSSSTGDISFHFLASDLQLKIEEAPGKISNLISDGSRSAQEKGEGREIPKAASLPILSNTEPLLATPPQIQQNAVPLFPSPAARPPPPPSPKSSTVSTGVPFLNPSAPPFRPQQSVGSSFESAGPVSRTGPAEEEDGPRLVVSASLPNMYDANNGGIVPPGRTADTPSEQVCVGPLSVYLGLVSPATTPDTIREFFQDCNVVAVNLCKKRAGYVAYALFGDQASLNRGMTYSGKMHLGLPMYVQKNLSGTPLTRVAYRKSPAPTAPALAVSQVKQHRWRTGPGGQQEPGSPTGPVPEDEPSGPLPLQPQLHPEITGGPTSDALFRLISAHPSLSNSMPLLGGPSADSLCLNMAAARPISTPSDLASTLTPSDCVPPHIPSSQPFDPMTFSSPSESPREYPMPDPPETDGIPVLMVNPSNSPDGANDCPLGKCSRVIPTHPPRLSL</sequence>
<gene>
    <name evidence="2" type="ORF">PAPYR_10651</name>
</gene>
<feature type="compositionally biased region" description="Polar residues" evidence="1">
    <location>
        <begin position="27"/>
        <end position="38"/>
    </location>
</feature>
<feature type="region of interest" description="Disordered" evidence="1">
    <location>
        <begin position="377"/>
        <end position="430"/>
    </location>
</feature>
<dbReference type="EMBL" id="JAPMOS010000145">
    <property type="protein sequence ID" value="KAJ4454600.1"/>
    <property type="molecule type" value="Genomic_DNA"/>
</dbReference>
<feature type="compositionally biased region" description="Low complexity" evidence="1">
    <location>
        <begin position="203"/>
        <end position="212"/>
    </location>
</feature>
<protein>
    <recommendedName>
        <fullName evidence="4">RRM domain-containing protein</fullName>
    </recommendedName>
</protein>
<evidence type="ECO:0000313" key="3">
    <source>
        <dbReference type="Proteomes" id="UP001141327"/>
    </source>
</evidence>
<feature type="region of interest" description="Disordered" evidence="1">
    <location>
        <begin position="143"/>
        <end position="165"/>
    </location>
</feature>
<name>A0ABQ8U5G7_9EUKA</name>
<dbReference type="SUPFAM" id="SSF54928">
    <property type="entry name" value="RNA-binding domain, RBD"/>
    <property type="match status" value="1"/>
</dbReference>
<proteinExistence type="predicted"/>
<accession>A0ABQ8U5G7</accession>
<dbReference type="InterPro" id="IPR035979">
    <property type="entry name" value="RBD_domain_sf"/>
</dbReference>
<feature type="compositionally biased region" description="Basic and acidic residues" evidence="1">
    <location>
        <begin position="150"/>
        <end position="160"/>
    </location>
</feature>
<feature type="region of interest" description="Disordered" evidence="1">
    <location>
        <begin position="186"/>
        <end position="249"/>
    </location>
</feature>
<feature type="compositionally biased region" description="Polar residues" evidence="1">
    <location>
        <begin position="54"/>
        <end position="70"/>
    </location>
</feature>